<dbReference type="RefSeq" id="XP_051857899.1">
    <property type="nucleotide sequence ID" value="XM_052001939.1"/>
</dbReference>
<protein>
    <submittedName>
        <fullName evidence="4">GATA zinc finger domain-containing protein 10-like isoform X1</fullName>
    </submittedName>
</protein>
<keyword evidence="1" id="KW-0175">Coiled coil</keyword>
<organism evidence="3 4">
    <name type="scientific">Drosophila albomicans</name>
    <name type="common">Fruit fly</name>
    <dbReference type="NCBI Taxonomy" id="7291"/>
    <lineage>
        <taxon>Eukaryota</taxon>
        <taxon>Metazoa</taxon>
        <taxon>Ecdysozoa</taxon>
        <taxon>Arthropoda</taxon>
        <taxon>Hexapoda</taxon>
        <taxon>Insecta</taxon>
        <taxon>Pterygota</taxon>
        <taxon>Neoptera</taxon>
        <taxon>Endopterygota</taxon>
        <taxon>Diptera</taxon>
        <taxon>Brachycera</taxon>
        <taxon>Muscomorpha</taxon>
        <taxon>Ephydroidea</taxon>
        <taxon>Drosophilidae</taxon>
        <taxon>Drosophila</taxon>
    </lineage>
</organism>
<sequence>MSEQFHQNAIESTELVKRKLAGLASNSKQRRLQPTTNAQEMSNYFGQTTPFLHSYQTKPSPTGSTFETDVKFEMQFDVDNIPSTSNQEFLTNFPLSPVSSYSTADSISPVQQQQQQPQMQQQLPQQQQQMYLGSSPSPSFGSEMKYEVPQMQIDSIPTTCVQNICTDFSMSPGSSYSTTDGIAPMMTVQQQQQQFQQQQQQLPLQNCPNELEMTNALNHMTMQDNSYPSKMMQLSNQVHSKTSFNGGSFIATNSHDVQMNNNNNAFSPNMNTTNLSFSPQNCMPYELNPQQSQSPSQFQQVQYQQQQQQQLMQQSQQQQQLQQQQLQQHQQQLAQQQQQHQQQQQQQQLVQQEALDFLGDLGFDNTNITESAEIRYINDLQKTIATLDSQSPT</sequence>
<evidence type="ECO:0000313" key="4">
    <source>
        <dbReference type="RefSeq" id="XP_051857899.1"/>
    </source>
</evidence>
<proteinExistence type="predicted"/>
<name>A0A9C6SRS3_DROAB</name>
<evidence type="ECO:0000256" key="2">
    <source>
        <dbReference type="SAM" id="MobiDB-lite"/>
    </source>
</evidence>
<evidence type="ECO:0000256" key="1">
    <source>
        <dbReference type="SAM" id="Coils"/>
    </source>
</evidence>
<feature type="compositionally biased region" description="Low complexity" evidence="2">
    <location>
        <begin position="260"/>
        <end position="274"/>
    </location>
</feature>
<feature type="region of interest" description="Disordered" evidence="2">
    <location>
        <begin position="260"/>
        <end position="297"/>
    </location>
</feature>
<feature type="compositionally biased region" description="Polar residues" evidence="2">
    <location>
        <begin position="100"/>
        <end position="110"/>
    </location>
</feature>
<dbReference type="Proteomes" id="UP000515160">
    <property type="component" value="Chromosome 2L"/>
</dbReference>
<accession>A0A9C6SRS3</accession>
<dbReference type="AlphaFoldDB" id="A0A9C6SRS3"/>
<reference evidence="4" key="1">
    <citation type="submission" date="2025-08" db="UniProtKB">
        <authorList>
            <consortium name="RefSeq"/>
        </authorList>
    </citation>
    <scope>IDENTIFICATION</scope>
    <source>
        <strain evidence="4">15112-1751.03</strain>
        <tissue evidence="4">Whole Adult</tissue>
    </source>
</reference>
<feature type="compositionally biased region" description="Low complexity" evidence="2">
    <location>
        <begin position="111"/>
        <end position="130"/>
    </location>
</feature>
<dbReference type="GeneID" id="117566027"/>
<evidence type="ECO:0000313" key="3">
    <source>
        <dbReference type="Proteomes" id="UP000515160"/>
    </source>
</evidence>
<gene>
    <name evidence="4" type="primary">LOC117566027</name>
</gene>
<feature type="region of interest" description="Disordered" evidence="2">
    <location>
        <begin position="100"/>
        <end position="139"/>
    </location>
</feature>
<feature type="coiled-coil region" evidence="1">
    <location>
        <begin position="304"/>
        <end position="353"/>
    </location>
</feature>
<keyword evidence="3" id="KW-1185">Reference proteome</keyword>